<keyword evidence="8" id="KW-0067">ATP-binding</keyword>
<evidence type="ECO:0000256" key="6">
    <source>
        <dbReference type="ARBA" id="ARBA00022801"/>
    </source>
</evidence>
<evidence type="ECO:0000259" key="15">
    <source>
        <dbReference type="PROSITE" id="PS50234"/>
    </source>
</evidence>
<dbReference type="GO" id="GO:0006310">
    <property type="term" value="P:DNA recombination"/>
    <property type="evidence" value="ECO:0007669"/>
    <property type="project" value="UniProtKB-KW"/>
</dbReference>
<evidence type="ECO:0000313" key="17">
    <source>
        <dbReference type="EnsemblMetazoa" id="XP_030845409"/>
    </source>
</evidence>
<dbReference type="OrthoDB" id="3249161at2759"/>
<dbReference type="InterPro" id="IPR005160">
    <property type="entry name" value="Ku_C"/>
</dbReference>
<dbReference type="Pfam" id="PF02037">
    <property type="entry name" value="SAP"/>
    <property type="match status" value="1"/>
</dbReference>
<sequence>MSNWGGNSGFGYYDAGDDEDHDEEEYGGAEWKNAGKDSLIFLIDCSEQMFEKDDDRSHFEMSIECAKTVLSNKIISSDKDLVGVVFFGTEKDKNSGSFKHIYALQDLDQPSASRILELESFLTEGNNDFANKFGFESGYSLSDALWTCSNMFSQSPQKVGHKRVLLFTNDDHPHDKNVAFQRQAKQKAKDLDDIGIEILLMHMALPDSPFRFSEFYQDIVHGSEDEEGLIPDASEKFEQLLARVRAKDHKKRTTGRIPFSLGKGLELGVGVYTLVRQQAKPYPVKLHRQTNEALKNKSKMYCEDTGELLMPSDIKKYQTYGGKNIIFEKDEVDEVKKFYDPGLTLMGFKPRSALKKYFHVKPAQFLFPDETSVSGSNTLFNALLQRCSARDKVAICRYIPRKNSPPKFVALLPQKEELDEHSVQITPPGFHLIFLPFSDDMRKLEHPTHPRATPDQIDKAKNVVKKLQFQFSSENFENPVLQTHYRTLEALALDRDTTDDMVDHTEPNKEMIERRAGPGIREFMESVFPEGYDPTAKPAARKKAAGGTIDVAEQARKEQLSKLTVAVLKEFCQTNGLSTAGRKNDLIGTINDHLGL</sequence>
<dbReference type="EnsemblMetazoa" id="XM_030989549">
    <property type="protein sequence ID" value="XP_030845409"/>
    <property type="gene ID" value="LOC764905"/>
</dbReference>
<dbReference type="PANTHER" id="PTHR12604">
    <property type="entry name" value="KU AUTOANTIGEN DNA HELICASE"/>
    <property type="match status" value="1"/>
</dbReference>
<evidence type="ECO:0000256" key="14">
    <source>
        <dbReference type="PIRSR" id="PIRSR003033-1"/>
    </source>
</evidence>
<dbReference type="EnsemblMetazoa" id="XM_030989548">
    <property type="protein sequence ID" value="XP_030845408"/>
    <property type="gene ID" value="LOC764905"/>
</dbReference>
<dbReference type="OMA" id="FWANVKH"/>
<dbReference type="FunCoup" id="A0A7M7P5E8">
    <property type="interactions" value="2207"/>
</dbReference>
<dbReference type="SUPFAM" id="SSF100939">
    <property type="entry name" value="SPOC domain-like"/>
    <property type="match status" value="1"/>
</dbReference>
<dbReference type="GO" id="GO:0006303">
    <property type="term" value="P:double-strand break repair via nonhomologous end joining"/>
    <property type="evidence" value="ECO:0000318"/>
    <property type="project" value="GO_Central"/>
</dbReference>
<keyword evidence="10" id="KW-0233">DNA recombination</keyword>
<dbReference type="PROSITE" id="PS50234">
    <property type="entry name" value="VWFA"/>
    <property type="match status" value="1"/>
</dbReference>
<dbReference type="InterPro" id="IPR027388">
    <property type="entry name" value="Ku70_bridge/pillars_dom_sf"/>
</dbReference>
<organism evidence="17 18">
    <name type="scientific">Strongylocentrotus purpuratus</name>
    <name type="common">Purple sea urchin</name>
    <dbReference type="NCBI Taxonomy" id="7668"/>
    <lineage>
        <taxon>Eukaryota</taxon>
        <taxon>Metazoa</taxon>
        <taxon>Echinodermata</taxon>
        <taxon>Eleutherozoa</taxon>
        <taxon>Echinozoa</taxon>
        <taxon>Echinoidea</taxon>
        <taxon>Euechinoidea</taxon>
        <taxon>Echinacea</taxon>
        <taxon>Camarodonta</taxon>
        <taxon>Echinidea</taxon>
        <taxon>Strongylocentrotidae</taxon>
        <taxon>Strongylocentrotus</taxon>
    </lineage>
</organism>
<dbReference type="GO" id="GO:0003678">
    <property type="term" value="F:DNA helicase activity"/>
    <property type="evidence" value="ECO:0007669"/>
    <property type="project" value="UniProtKB-EC"/>
</dbReference>
<dbReference type="Gene3D" id="2.40.290.10">
    <property type="match status" value="1"/>
</dbReference>
<dbReference type="InterPro" id="IPR006165">
    <property type="entry name" value="Ku70"/>
</dbReference>
<dbReference type="GO" id="GO:0000723">
    <property type="term" value="P:telomere maintenance"/>
    <property type="evidence" value="ECO:0000318"/>
    <property type="project" value="GO_Central"/>
</dbReference>
<evidence type="ECO:0000256" key="10">
    <source>
        <dbReference type="ARBA" id="ARBA00023172"/>
    </source>
</evidence>
<dbReference type="EnsemblMetazoa" id="XM_030989560">
    <property type="protein sequence ID" value="XP_030845420"/>
    <property type="gene ID" value="LOC752879"/>
</dbReference>
<dbReference type="GO" id="GO:0042162">
    <property type="term" value="F:telomeric DNA binding"/>
    <property type="evidence" value="ECO:0000318"/>
    <property type="project" value="GO_Central"/>
</dbReference>
<dbReference type="Gene3D" id="4.10.970.10">
    <property type="entry name" value="Ku70, bridge and pillars"/>
    <property type="match status" value="1"/>
</dbReference>
<dbReference type="GeneID" id="752879"/>
<dbReference type="KEGG" id="spu:764905"/>
<evidence type="ECO:0000256" key="4">
    <source>
        <dbReference type="ARBA" id="ARBA00022741"/>
    </source>
</evidence>
<reference evidence="17" key="2">
    <citation type="submission" date="2021-01" db="UniProtKB">
        <authorList>
            <consortium name="EnsemblMetazoa"/>
        </authorList>
    </citation>
    <scope>IDENTIFICATION</scope>
</reference>
<proteinExistence type="inferred from homology"/>
<feature type="active site" description="Schiff-base intermediate with DNA; for 5'-deoxyribose-5-phosphate lyase activity" evidence="14">
    <location>
        <position position="32"/>
    </location>
</feature>
<dbReference type="InterPro" id="IPR016194">
    <property type="entry name" value="SPOC-like_C_dom_sf"/>
</dbReference>
<dbReference type="Pfam" id="PF03731">
    <property type="entry name" value="Ku_N"/>
    <property type="match status" value="1"/>
</dbReference>
<dbReference type="FunFam" id="3.40.50.410:FF:000080">
    <property type="entry name" value="X-ray repair-complementing defective repair in Chinese hamster cells 6"/>
    <property type="match status" value="1"/>
</dbReference>
<keyword evidence="5" id="KW-0227">DNA damage</keyword>
<keyword evidence="11" id="KW-0234">DNA repair</keyword>
<keyword evidence="12" id="KW-0539">Nucleus</keyword>
<dbReference type="GO" id="GO:0016787">
    <property type="term" value="F:hydrolase activity"/>
    <property type="evidence" value="ECO:0007669"/>
    <property type="project" value="UniProtKB-KW"/>
</dbReference>
<dbReference type="Gene3D" id="3.40.50.410">
    <property type="entry name" value="von Willebrand factor, type A domain"/>
    <property type="match status" value="1"/>
</dbReference>
<evidence type="ECO:0000256" key="5">
    <source>
        <dbReference type="ARBA" id="ARBA00022763"/>
    </source>
</evidence>
<dbReference type="InterPro" id="IPR006164">
    <property type="entry name" value="DNA_bd_Ku70/Ku80"/>
</dbReference>
<evidence type="ECO:0000256" key="1">
    <source>
        <dbReference type="ARBA" id="ARBA00004123"/>
    </source>
</evidence>
<dbReference type="Gene3D" id="1.10.1600.10">
    <property type="match status" value="1"/>
</dbReference>
<dbReference type="RefSeq" id="XP_030845409.1">
    <property type="nucleotide sequence ID" value="XM_030989549.1"/>
</dbReference>
<dbReference type="GeneID" id="764905"/>
<keyword evidence="4" id="KW-0547">Nucleotide-binding</keyword>
<dbReference type="FunFam" id="4.10.970.10:FF:000001">
    <property type="entry name" value="X-ray repair cross-complementing protein 6 isoform X1"/>
    <property type="match status" value="1"/>
</dbReference>
<dbReference type="AlphaFoldDB" id="A0A7M7P5E8"/>
<dbReference type="InterPro" id="IPR036361">
    <property type="entry name" value="SAP_dom_sf"/>
</dbReference>
<evidence type="ECO:0000256" key="2">
    <source>
        <dbReference type="ARBA" id="ARBA00005240"/>
    </source>
</evidence>
<keyword evidence="9" id="KW-0238">DNA-binding</keyword>
<evidence type="ECO:0000256" key="8">
    <source>
        <dbReference type="ARBA" id="ARBA00022840"/>
    </source>
</evidence>
<dbReference type="RefSeq" id="XP_030845408.1">
    <property type="nucleotide sequence ID" value="XM_030989548.1"/>
</dbReference>
<dbReference type="GO" id="GO:0003684">
    <property type="term" value="F:damaged DNA binding"/>
    <property type="evidence" value="ECO:0007669"/>
    <property type="project" value="InterPro"/>
</dbReference>
<dbReference type="GO" id="GO:0005524">
    <property type="term" value="F:ATP binding"/>
    <property type="evidence" value="ECO:0007669"/>
    <property type="project" value="UniProtKB-KW"/>
</dbReference>
<dbReference type="PROSITE" id="PS50800">
    <property type="entry name" value="SAP"/>
    <property type="match status" value="1"/>
</dbReference>
<dbReference type="InterPro" id="IPR005161">
    <property type="entry name" value="Ku_N"/>
</dbReference>
<feature type="domain" description="VWFA" evidence="15">
    <location>
        <begin position="38"/>
        <end position="244"/>
    </location>
</feature>
<dbReference type="InterPro" id="IPR002035">
    <property type="entry name" value="VWF_A"/>
</dbReference>
<dbReference type="CDD" id="cd00788">
    <property type="entry name" value="KU70"/>
    <property type="match status" value="1"/>
</dbReference>
<dbReference type="KEGG" id="spu:752879"/>
<protein>
    <recommendedName>
        <fullName evidence="3">DNA helicase</fullName>
        <ecNumber evidence="3">3.6.4.12</ecNumber>
    </recommendedName>
</protein>
<keyword evidence="7" id="KW-0347">Helicase</keyword>
<dbReference type="Pfam" id="PF02735">
    <property type="entry name" value="Ku"/>
    <property type="match status" value="1"/>
</dbReference>
<dbReference type="Proteomes" id="UP000007110">
    <property type="component" value="Unassembled WGS sequence"/>
</dbReference>
<dbReference type="SMART" id="SM00513">
    <property type="entry name" value="SAP"/>
    <property type="match status" value="1"/>
</dbReference>
<comment type="catalytic activity">
    <reaction evidence="13">
        <text>ATP + H2O = ADP + phosphate + H(+)</text>
        <dbReference type="Rhea" id="RHEA:13065"/>
        <dbReference type="ChEBI" id="CHEBI:15377"/>
        <dbReference type="ChEBI" id="CHEBI:15378"/>
        <dbReference type="ChEBI" id="CHEBI:30616"/>
        <dbReference type="ChEBI" id="CHEBI:43474"/>
        <dbReference type="ChEBI" id="CHEBI:456216"/>
        <dbReference type="EC" id="3.6.4.12"/>
    </reaction>
</comment>
<name>A0A7M7P5E8_STRPU</name>
<accession>A0A7M7P5E8</accession>
<dbReference type="FunFam" id="2.40.290.10:FF:000001">
    <property type="entry name" value="X-ray repair cross complementing 6"/>
    <property type="match status" value="1"/>
</dbReference>
<dbReference type="GO" id="GO:0043564">
    <property type="term" value="C:Ku70:Ku80 complex"/>
    <property type="evidence" value="ECO:0000318"/>
    <property type="project" value="GO_Central"/>
</dbReference>
<evidence type="ECO:0000256" key="7">
    <source>
        <dbReference type="ARBA" id="ARBA00022806"/>
    </source>
</evidence>
<evidence type="ECO:0000256" key="13">
    <source>
        <dbReference type="ARBA" id="ARBA00047995"/>
    </source>
</evidence>
<dbReference type="EnsemblMetazoa" id="XM_030989561">
    <property type="protein sequence ID" value="XP_030845421"/>
    <property type="gene ID" value="LOC752879"/>
</dbReference>
<feature type="domain" description="SAP" evidence="16">
    <location>
        <begin position="560"/>
        <end position="594"/>
    </location>
</feature>
<dbReference type="SUPFAM" id="SSF68906">
    <property type="entry name" value="SAP domain"/>
    <property type="match status" value="1"/>
</dbReference>
<dbReference type="CDD" id="cd01458">
    <property type="entry name" value="vWA_ku"/>
    <property type="match status" value="1"/>
</dbReference>
<dbReference type="SMART" id="SM00559">
    <property type="entry name" value="Ku78"/>
    <property type="match status" value="1"/>
</dbReference>
<evidence type="ECO:0000256" key="11">
    <source>
        <dbReference type="ARBA" id="ARBA00023204"/>
    </source>
</evidence>
<dbReference type="InterPro" id="IPR003034">
    <property type="entry name" value="SAP_dom"/>
</dbReference>
<evidence type="ECO:0000259" key="16">
    <source>
        <dbReference type="PROSITE" id="PS50800"/>
    </source>
</evidence>
<dbReference type="EC" id="3.6.4.12" evidence="3"/>
<dbReference type="NCBIfam" id="TIGR00578">
    <property type="entry name" value="ku70"/>
    <property type="match status" value="1"/>
</dbReference>
<comment type="similarity">
    <text evidence="2">Belongs to the ku70 family.</text>
</comment>
<keyword evidence="6" id="KW-0378">Hydrolase</keyword>
<dbReference type="InParanoid" id="A0A7M7P5E8"/>
<dbReference type="RefSeq" id="XP_030845420.1">
    <property type="nucleotide sequence ID" value="XM_030989560.1"/>
</dbReference>
<dbReference type="InterPro" id="IPR036465">
    <property type="entry name" value="vWFA_dom_sf"/>
</dbReference>
<comment type="subcellular location">
    <subcellularLocation>
        <location evidence="1">Nucleus</location>
    </subcellularLocation>
</comment>
<dbReference type="RefSeq" id="XP_030845421.1">
    <property type="nucleotide sequence ID" value="XM_030989561.1"/>
</dbReference>
<dbReference type="SUPFAM" id="SSF53300">
    <property type="entry name" value="vWA-like"/>
    <property type="match status" value="1"/>
</dbReference>
<dbReference type="PIRSF" id="PIRSF003033">
    <property type="entry name" value="Ku70"/>
    <property type="match status" value="1"/>
</dbReference>
<dbReference type="Gene3D" id="1.10.720.30">
    <property type="entry name" value="SAP domain"/>
    <property type="match status" value="1"/>
</dbReference>
<evidence type="ECO:0000256" key="3">
    <source>
        <dbReference type="ARBA" id="ARBA00012551"/>
    </source>
</evidence>
<reference evidence="18" key="1">
    <citation type="submission" date="2015-02" db="EMBL/GenBank/DDBJ databases">
        <title>Genome sequencing for Strongylocentrotus purpuratus.</title>
        <authorList>
            <person name="Murali S."/>
            <person name="Liu Y."/>
            <person name="Vee V."/>
            <person name="English A."/>
            <person name="Wang M."/>
            <person name="Skinner E."/>
            <person name="Han Y."/>
            <person name="Muzny D.M."/>
            <person name="Worley K.C."/>
            <person name="Gibbs R.A."/>
        </authorList>
    </citation>
    <scope>NUCLEOTIDE SEQUENCE</scope>
</reference>
<evidence type="ECO:0000313" key="18">
    <source>
        <dbReference type="Proteomes" id="UP000007110"/>
    </source>
</evidence>
<dbReference type="InterPro" id="IPR047087">
    <property type="entry name" value="KU70_core_dom"/>
</dbReference>
<dbReference type="Pfam" id="PF03730">
    <property type="entry name" value="Ku_C"/>
    <property type="match status" value="1"/>
</dbReference>
<evidence type="ECO:0000256" key="9">
    <source>
        <dbReference type="ARBA" id="ARBA00023125"/>
    </source>
</evidence>
<evidence type="ECO:0000256" key="12">
    <source>
        <dbReference type="ARBA" id="ARBA00023242"/>
    </source>
</evidence>
<keyword evidence="18" id="KW-1185">Reference proteome</keyword>
<dbReference type="PANTHER" id="PTHR12604:SF2">
    <property type="entry name" value="X-RAY REPAIR CROSS-COMPLEMENTING PROTEIN 6"/>
    <property type="match status" value="1"/>
</dbReference>